<feature type="domain" description="Large ribosomal subunit protein uL2 C-terminal" evidence="7">
    <location>
        <begin position="122"/>
        <end position="251"/>
    </location>
</feature>
<dbReference type="SMART" id="SM01383">
    <property type="entry name" value="Ribosomal_L2"/>
    <property type="match status" value="1"/>
</dbReference>
<dbReference type="Gene3D" id="2.40.50.140">
    <property type="entry name" value="Nucleic acid-binding proteins"/>
    <property type="match status" value="1"/>
</dbReference>
<dbReference type="InterPro" id="IPR022669">
    <property type="entry name" value="Ribosomal_uL2_C"/>
</dbReference>
<evidence type="ECO:0000256" key="4">
    <source>
        <dbReference type="ARBA" id="ARBA00035242"/>
    </source>
</evidence>
<dbReference type="PROSITE" id="PS00467">
    <property type="entry name" value="RIBOSOMAL_L2"/>
    <property type="match status" value="1"/>
</dbReference>
<comment type="function">
    <text evidence="5">One of the primary rRNA binding proteins. Required for association of the 30S and 50S subunits to form the 70S ribosome, for tRNA binding and peptide bond formation. It has been suggested to have peptidyltransferase activity; this is somewhat controversial. Makes several contacts with the 16S rRNA in the 70S ribosome.</text>
</comment>
<keyword evidence="3 5" id="KW-0687">Ribonucleoprotein</keyword>
<dbReference type="SUPFAM" id="SSF50249">
    <property type="entry name" value="Nucleic acid-binding proteins"/>
    <property type="match status" value="1"/>
</dbReference>
<dbReference type="InterPro" id="IPR005880">
    <property type="entry name" value="Ribosomal_uL2_bac/org-type"/>
</dbReference>
<dbReference type="SMART" id="SM01382">
    <property type="entry name" value="Ribosomal_L2_C"/>
    <property type="match status" value="1"/>
</dbReference>
<dbReference type="STRING" id="1797689.A3F24_02640"/>
<dbReference type="Pfam" id="PF03947">
    <property type="entry name" value="Ribosomal_L2_C"/>
    <property type="match status" value="1"/>
</dbReference>
<keyword evidence="5" id="KW-0694">RNA-binding</keyword>
<evidence type="ECO:0000313" key="10">
    <source>
        <dbReference type="Proteomes" id="UP000178515"/>
    </source>
</evidence>
<evidence type="ECO:0000259" key="8">
    <source>
        <dbReference type="SMART" id="SM01383"/>
    </source>
</evidence>
<comment type="similarity">
    <text evidence="1 5">Belongs to the universal ribosomal protein uL2 family.</text>
</comment>
<organism evidence="9 10">
    <name type="scientific">Candidatus Colwellbacteria bacterium RIFCSPHIGHO2_12_FULL_44_17</name>
    <dbReference type="NCBI Taxonomy" id="1797689"/>
    <lineage>
        <taxon>Bacteria</taxon>
        <taxon>Candidatus Colwelliibacteriota</taxon>
    </lineage>
</organism>
<dbReference type="InterPro" id="IPR008991">
    <property type="entry name" value="Translation_prot_SH3-like_sf"/>
</dbReference>
<dbReference type="EMBL" id="MHIX01000026">
    <property type="protein sequence ID" value="OGY59058.1"/>
    <property type="molecule type" value="Genomic_DNA"/>
</dbReference>
<evidence type="ECO:0000256" key="2">
    <source>
        <dbReference type="ARBA" id="ARBA00022980"/>
    </source>
</evidence>
<dbReference type="InterPro" id="IPR012340">
    <property type="entry name" value="NA-bd_OB-fold"/>
</dbReference>
<dbReference type="GO" id="GO:0003735">
    <property type="term" value="F:structural constituent of ribosome"/>
    <property type="evidence" value="ECO:0007669"/>
    <property type="project" value="InterPro"/>
</dbReference>
<evidence type="ECO:0000256" key="3">
    <source>
        <dbReference type="ARBA" id="ARBA00023274"/>
    </source>
</evidence>
<evidence type="ECO:0000313" key="9">
    <source>
        <dbReference type="EMBL" id="OGY59058.1"/>
    </source>
</evidence>
<dbReference type="InterPro" id="IPR022671">
    <property type="entry name" value="Ribosomal_uL2_CS"/>
</dbReference>
<evidence type="ECO:0000256" key="5">
    <source>
        <dbReference type="HAMAP-Rule" id="MF_01320"/>
    </source>
</evidence>
<protein>
    <recommendedName>
        <fullName evidence="4 5">Large ribosomal subunit protein uL2</fullName>
    </recommendedName>
</protein>
<comment type="subunit">
    <text evidence="5">Part of the 50S ribosomal subunit. Forms a bridge to the 30S subunit in the 70S ribosome.</text>
</comment>
<keyword evidence="5" id="KW-0699">rRNA-binding</keyword>
<dbReference type="InterPro" id="IPR014726">
    <property type="entry name" value="Ribosomal_uL2_dom3"/>
</dbReference>
<dbReference type="GO" id="GO:0015934">
    <property type="term" value="C:large ribosomal subunit"/>
    <property type="evidence" value="ECO:0007669"/>
    <property type="project" value="InterPro"/>
</dbReference>
<dbReference type="HAMAP" id="MF_01320_B">
    <property type="entry name" value="Ribosomal_uL2_B"/>
    <property type="match status" value="1"/>
</dbReference>
<feature type="compositionally biased region" description="Basic residues" evidence="6">
    <location>
        <begin position="253"/>
        <end position="279"/>
    </location>
</feature>
<keyword evidence="2 5" id="KW-0689">Ribosomal protein</keyword>
<dbReference type="SUPFAM" id="SSF50104">
    <property type="entry name" value="Translation proteins SH3-like domain"/>
    <property type="match status" value="1"/>
</dbReference>
<dbReference type="AlphaFoldDB" id="A0A1G1Z361"/>
<dbReference type="Gene3D" id="4.10.950.10">
    <property type="entry name" value="Ribosomal protein L2, domain 3"/>
    <property type="match status" value="1"/>
</dbReference>
<dbReference type="InterPro" id="IPR014722">
    <property type="entry name" value="Rib_uL2_dom2"/>
</dbReference>
<name>A0A1G1Z361_9BACT</name>
<feature type="region of interest" description="Disordered" evidence="6">
    <location>
        <begin position="222"/>
        <end position="279"/>
    </location>
</feature>
<dbReference type="InterPro" id="IPR022666">
    <property type="entry name" value="Ribosomal_uL2_RNA-bd_dom"/>
</dbReference>
<dbReference type="PANTHER" id="PTHR13691">
    <property type="entry name" value="RIBOSOMAL PROTEIN L2"/>
    <property type="match status" value="1"/>
</dbReference>
<dbReference type="Gene3D" id="2.30.30.30">
    <property type="match status" value="1"/>
</dbReference>
<dbReference type="FunFam" id="4.10.950.10:FF:000001">
    <property type="entry name" value="50S ribosomal protein L2"/>
    <property type="match status" value="1"/>
</dbReference>
<evidence type="ECO:0000256" key="6">
    <source>
        <dbReference type="SAM" id="MobiDB-lite"/>
    </source>
</evidence>
<dbReference type="Proteomes" id="UP000178515">
    <property type="component" value="Unassembled WGS sequence"/>
</dbReference>
<dbReference type="NCBIfam" id="TIGR01171">
    <property type="entry name" value="rplB_bact"/>
    <property type="match status" value="1"/>
</dbReference>
<dbReference type="PIRSF" id="PIRSF002158">
    <property type="entry name" value="Ribosomal_L2"/>
    <property type="match status" value="1"/>
</dbReference>
<sequence>MKQYKPRTPSQRFLSHVDYTKLSKEKPMKTHTKRLKTNAGRNNQGRITVRHQGGGVKQLYRLVDFKQNKSNVPARVLGIEYDPYRTAFIARIVYKDGAKSYIIAPDGLKVRDEVITAENAPLKIGNRLMIKNVPVGYSVHNIELQPGQGGKIARSAGGSAEILAQENGYTMIKLTSGEVRKVLWSGLASLGTVSNTEHSLVNLGKAGRSRWLGVRPTVRGSVMNPVDHPYGGGEGKQRRGTRRPKTLWGKVTGGRKTRNPKKWSSKLIVKRRVSKRNSK</sequence>
<comment type="caution">
    <text evidence="9">The sequence shown here is derived from an EMBL/GenBank/DDBJ whole genome shotgun (WGS) entry which is preliminary data.</text>
</comment>
<dbReference type="InterPro" id="IPR002171">
    <property type="entry name" value="Ribosomal_uL2"/>
</dbReference>
<evidence type="ECO:0000259" key="7">
    <source>
        <dbReference type="SMART" id="SM01382"/>
    </source>
</evidence>
<accession>A0A1G1Z361</accession>
<proteinExistence type="inferred from homology"/>
<reference evidence="9 10" key="1">
    <citation type="journal article" date="2016" name="Nat. Commun.">
        <title>Thousands of microbial genomes shed light on interconnected biogeochemical processes in an aquifer system.</title>
        <authorList>
            <person name="Anantharaman K."/>
            <person name="Brown C.T."/>
            <person name="Hug L.A."/>
            <person name="Sharon I."/>
            <person name="Castelle C.J."/>
            <person name="Probst A.J."/>
            <person name="Thomas B.C."/>
            <person name="Singh A."/>
            <person name="Wilkins M.J."/>
            <person name="Karaoz U."/>
            <person name="Brodie E.L."/>
            <person name="Williams K.H."/>
            <person name="Hubbard S.S."/>
            <person name="Banfield J.F."/>
        </authorList>
    </citation>
    <scope>NUCLEOTIDE SEQUENCE [LARGE SCALE GENOMIC DNA]</scope>
</reference>
<dbReference type="GO" id="GO:0002181">
    <property type="term" value="P:cytoplasmic translation"/>
    <property type="evidence" value="ECO:0007669"/>
    <property type="project" value="TreeGrafter"/>
</dbReference>
<dbReference type="GO" id="GO:0019843">
    <property type="term" value="F:rRNA binding"/>
    <property type="evidence" value="ECO:0007669"/>
    <property type="project" value="UniProtKB-UniRule"/>
</dbReference>
<feature type="domain" description="Large ribosomal subunit protein uL2 RNA-binding" evidence="8">
    <location>
        <begin position="40"/>
        <end position="116"/>
    </location>
</feature>
<dbReference type="FunFam" id="2.30.30.30:FF:000001">
    <property type="entry name" value="50S ribosomal protein L2"/>
    <property type="match status" value="1"/>
</dbReference>
<dbReference type="PANTHER" id="PTHR13691:SF5">
    <property type="entry name" value="LARGE RIBOSOMAL SUBUNIT PROTEIN UL2M"/>
    <property type="match status" value="1"/>
</dbReference>
<gene>
    <name evidence="5" type="primary">rplB</name>
    <name evidence="9" type="ORF">A3F24_02640</name>
</gene>
<evidence type="ECO:0000256" key="1">
    <source>
        <dbReference type="ARBA" id="ARBA00005636"/>
    </source>
</evidence>
<dbReference type="Pfam" id="PF00181">
    <property type="entry name" value="Ribosomal_L2_N"/>
    <property type="match status" value="1"/>
</dbReference>
<dbReference type="GO" id="GO:0016740">
    <property type="term" value="F:transferase activity"/>
    <property type="evidence" value="ECO:0007669"/>
    <property type="project" value="InterPro"/>
</dbReference>